<feature type="non-terminal residue" evidence="1">
    <location>
        <position position="1"/>
    </location>
</feature>
<dbReference type="RefSeq" id="WP_110554493.1">
    <property type="nucleotide sequence ID" value="NZ_QKNV01000701.1"/>
</dbReference>
<organism evidence="1 2">
    <name type="scientific">Modestobacter versicolor</name>
    <dbReference type="NCBI Taxonomy" id="429133"/>
    <lineage>
        <taxon>Bacteria</taxon>
        <taxon>Bacillati</taxon>
        <taxon>Actinomycetota</taxon>
        <taxon>Actinomycetes</taxon>
        <taxon>Geodermatophilales</taxon>
        <taxon>Geodermatophilaceae</taxon>
        <taxon>Modestobacter</taxon>
    </lineage>
</organism>
<dbReference type="Gene3D" id="3.40.1350.10">
    <property type="match status" value="1"/>
</dbReference>
<dbReference type="EMBL" id="QKNV01000701">
    <property type="protein sequence ID" value="PZA18743.1"/>
    <property type="molecule type" value="Genomic_DNA"/>
</dbReference>
<dbReference type="AlphaFoldDB" id="A0A323V3T9"/>
<evidence type="ECO:0000313" key="1">
    <source>
        <dbReference type="EMBL" id="PZA18743.1"/>
    </source>
</evidence>
<dbReference type="InterPro" id="IPR011856">
    <property type="entry name" value="tRNA_endonuc-like_dom_sf"/>
</dbReference>
<comment type="caution">
    <text evidence="1">The sequence shown here is derived from an EMBL/GenBank/DDBJ whole genome shotgun (WGS) entry which is preliminary data.</text>
</comment>
<dbReference type="Proteomes" id="UP000247602">
    <property type="component" value="Unassembled WGS sequence"/>
</dbReference>
<keyword evidence="2" id="KW-1185">Reference proteome</keyword>
<proteinExistence type="predicted"/>
<evidence type="ECO:0008006" key="3">
    <source>
        <dbReference type="Google" id="ProtNLM"/>
    </source>
</evidence>
<accession>A0A323V3T9</accession>
<protein>
    <recommendedName>
        <fullName evidence="3">VRR-NUC domain-containing protein</fullName>
    </recommendedName>
</protein>
<gene>
    <name evidence="1" type="ORF">DMO24_24470</name>
</gene>
<dbReference type="GO" id="GO:0003676">
    <property type="term" value="F:nucleic acid binding"/>
    <property type="evidence" value="ECO:0007669"/>
    <property type="project" value="InterPro"/>
</dbReference>
<reference evidence="1 2" key="1">
    <citation type="submission" date="2018-06" db="EMBL/GenBank/DDBJ databases">
        <title>Draft genome sequence of Modestobacter versicolor CP153-2.</title>
        <authorList>
            <person name="Gundlapally S.R."/>
        </authorList>
    </citation>
    <scope>NUCLEOTIDE SEQUENCE [LARGE SCALE GENOMIC DNA]</scope>
    <source>
        <strain evidence="1 2">CP153-2</strain>
    </source>
</reference>
<sequence>TSMTPAGKLQDYLKKRVQGSGGQYRKVRWEGRNGCPDCFVWWDWPSLAFIEIKAENGKYKDRHSVVQAREVARMQEAGVPVFTATCEADIDRIIEEVRKLAIAS</sequence>
<name>A0A323V3T9_9ACTN</name>
<evidence type="ECO:0000313" key="2">
    <source>
        <dbReference type="Proteomes" id="UP000247602"/>
    </source>
</evidence>